<protein>
    <submittedName>
        <fullName evidence="1">Uncharacterized protein</fullName>
    </submittedName>
</protein>
<accession>A0AAV1ZDE6</accession>
<evidence type="ECO:0000313" key="1">
    <source>
        <dbReference type="EMBL" id="CAL1269595.1"/>
    </source>
</evidence>
<name>A0AAV1ZDE6_9ARAC</name>
<dbReference type="EMBL" id="CAXIEN010000042">
    <property type="protein sequence ID" value="CAL1269595.1"/>
    <property type="molecule type" value="Genomic_DNA"/>
</dbReference>
<proteinExistence type="predicted"/>
<evidence type="ECO:0000313" key="2">
    <source>
        <dbReference type="Proteomes" id="UP001497382"/>
    </source>
</evidence>
<organism evidence="1 2">
    <name type="scientific">Larinioides sclopetarius</name>
    <dbReference type="NCBI Taxonomy" id="280406"/>
    <lineage>
        <taxon>Eukaryota</taxon>
        <taxon>Metazoa</taxon>
        <taxon>Ecdysozoa</taxon>
        <taxon>Arthropoda</taxon>
        <taxon>Chelicerata</taxon>
        <taxon>Arachnida</taxon>
        <taxon>Araneae</taxon>
        <taxon>Araneomorphae</taxon>
        <taxon>Entelegynae</taxon>
        <taxon>Araneoidea</taxon>
        <taxon>Araneidae</taxon>
        <taxon>Larinioides</taxon>
    </lineage>
</organism>
<comment type="caution">
    <text evidence="1">The sequence shown here is derived from an EMBL/GenBank/DDBJ whole genome shotgun (WGS) entry which is preliminary data.</text>
</comment>
<sequence>MNIYFAGIKALCIIPVGGHQVTMYDLTCSRLCGRRKFSGVKFRVCNPQTAKGLTHYH</sequence>
<reference evidence="1 2" key="1">
    <citation type="submission" date="2024-04" db="EMBL/GenBank/DDBJ databases">
        <authorList>
            <person name="Rising A."/>
            <person name="Reimegard J."/>
            <person name="Sonavane S."/>
            <person name="Akerstrom W."/>
            <person name="Nylinder S."/>
            <person name="Hedman E."/>
            <person name="Kallberg Y."/>
        </authorList>
    </citation>
    <scope>NUCLEOTIDE SEQUENCE [LARGE SCALE GENOMIC DNA]</scope>
</reference>
<dbReference type="AlphaFoldDB" id="A0AAV1ZDE6"/>
<gene>
    <name evidence="1" type="ORF">LARSCL_LOCUS4831</name>
</gene>
<keyword evidence="2" id="KW-1185">Reference proteome</keyword>
<dbReference type="Proteomes" id="UP001497382">
    <property type="component" value="Unassembled WGS sequence"/>
</dbReference>